<dbReference type="InterPro" id="IPR036388">
    <property type="entry name" value="WH-like_DNA-bd_sf"/>
</dbReference>
<proteinExistence type="inferred from homology"/>
<dbReference type="Pfam" id="PF03466">
    <property type="entry name" value="LysR_substrate"/>
    <property type="match status" value="1"/>
</dbReference>
<evidence type="ECO:0000256" key="1">
    <source>
        <dbReference type="ARBA" id="ARBA00009437"/>
    </source>
</evidence>
<dbReference type="SUPFAM" id="SSF53850">
    <property type="entry name" value="Periplasmic binding protein-like II"/>
    <property type="match status" value="1"/>
</dbReference>
<dbReference type="PANTHER" id="PTHR30346">
    <property type="entry name" value="TRANSCRIPTIONAL DUAL REGULATOR HCAR-RELATED"/>
    <property type="match status" value="1"/>
</dbReference>
<dbReference type="KEGG" id="mff:MFFC18_44660"/>
<dbReference type="AlphaFoldDB" id="A0A5B9PIN3"/>
<dbReference type="Proteomes" id="UP000322214">
    <property type="component" value="Chromosome"/>
</dbReference>
<dbReference type="InterPro" id="IPR005119">
    <property type="entry name" value="LysR_subst-bd"/>
</dbReference>
<keyword evidence="3" id="KW-0238">DNA-binding</keyword>
<dbReference type="InterPro" id="IPR036390">
    <property type="entry name" value="WH_DNA-bd_sf"/>
</dbReference>
<evidence type="ECO:0000256" key="3">
    <source>
        <dbReference type="ARBA" id="ARBA00023125"/>
    </source>
</evidence>
<dbReference type="GO" id="GO:0003677">
    <property type="term" value="F:DNA binding"/>
    <property type="evidence" value="ECO:0007669"/>
    <property type="project" value="UniProtKB-KW"/>
</dbReference>
<dbReference type="GO" id="GO:0032993">
    <property type="term" value="C:protein-DNA complex"/>
    <property type="evidence" value="ECO:0007669"/>
    <property type="project" value="TreeGrafter"/>
</dbReference>
<evidence type="ECO:0000256" key="4">
    <source>
        <dbReference type="ARBA" id="ARBA00023163"/>
    </source>
</evidence>
<dbReference type="STRING" id="980251.GCA_001642875_01103"/>
<comment type="similarity">
    <text evidence="1">Belongs to the LysR transcriptional regulatory family.</text>
</comment>
<evidence type="ECO:0000313" key="7">
    <source>
        <dbReference type="Proteomes" id="UP000322214"/>
    </source>
</evidence>
<keyword evidence="2" id="KW-0805">Transcription regulation</keyword>
<dbReference type="CDD" id="cd05466">
    <property type="entry name" value="PBP2_LTTR_substrate"/>
    <property type="match status" value="1"/>
</dbReference>
<evidence type="ECO:0000313" key="6">
    <source>
        <dbReference type="EMBL" id="QEG24546.1"/>
    </source>
</evidence>
<dbReference type="OrthoDB" id="9803735at2"/>
<dbReference type="FunFam" id="1.10.10.10:FF:000001">
    <property type="entry name" value="LysR family transcriptional regulator"/>
    <property type="match status" value="1"/>
</dbReference>
<keyword evidence="7" id="KW-1185">Reference proteome</keyword>
<dbReference type="SUPFAM" id="SSF46785">
    <property type="entry name" value="Winged helix' DNA-binding domain"/>
    <property type="match status" value="1"/>
</dbReference>
<dbReference type="InterPro" id="IPR000847">
    <property type="entry name" value="LysR_HTH_N"/>
</dbReference>
<dbReference type="Pfam" id="PF00126">
    <property type="entry name" value="HTH_1"/>
    <property type="match status" value="1"/>
</dbReference>
<dbReference type="GO" id="GO:0003700">
    <property type="term" value="F:DNA-binding transcription factor activity"/>
    <property type="evidence" value="ECO:0007669"/>
    <property type="project" value="InterPro"/>
</dbReference>
<gene>
    <name evidence="6" type="primary">oxyR</name>
    <name evidence="6" type="ORF">MFFC18_44660</name>
</gene>
<reference evidence="6 7" key="1">
    <citation type="submission" date="2019-08" db="EMBL/GenBank/DDBJ databases">
        <title>Deep-cultivation of Planctomycetes and their phenomic and genomic characterization uncovers novel biology.</title>
        <authorList>
            <person name="Wiegand S."/>
            <person name="Jogler M."/>
            <person name="Boedeker C."/>
            <person name="Pinto D."/>
            <person name="Vollmers J."/>
            <person name="Rivas-Marin E."/>
            <person name="Kohn T."/>
            <person name="Peeters S.H."/>
            <person name="Heuer A."/>
            <person name="Rast P."/>
            <person name="Oberbeckmann S."/>
            <person name="Bunk B."/>
            <person name="Jeske O."/>
            <person name="Meyerdierks A."/>
            <person name="Storesund J.E."/>
            <person name="Kallscheuer N."/>
            <person name="Luecker S."/>
            <person name="Lage O.M."/>
            <person name="Pohl T."/>
            <person name="Merkel B.J."/>
            <person name="Hornburger P."/>
            <person name="Mueller R.-W."/>
            <person name="Bruemmer F."/>
            <person name="Labrenz M."/>
            <person name="Spormann A.M."/>
            <person name="Op den Camp H."/>
            <person name="Overmann J."/>
            <person name="Amann R."/>
            <person name="Jetten M.S.M."/>
            <person name="Mascher T."/>
            <person name="Medema M.H."/>
            <person name="Devos D.P."/>
            <person name="Kaster A.-K."/>
            <person name="Ovreas L."/>
            <person name="Rohde M."/>
            <person name="Galperin M.Y."/>
            <person name="Jogler C."/>
        </authorList>
    </citation>
    <scope>NUCLEOTIDE SEQUENCE [LARGE SCALE GENOMIC DNA]</scope>
    <source>
        <strain evidence="6 7">FC18</strain>
    </source>
</reference>
<dbReference type="Gene3D" id="1.10.10.10">
    <property type="entry name" value="Winged helix-like DNA-binding domain superfamily/Winged helix DNA-binding domain"/>
    <property type="match status" value="1"/>
</dbReference>
<feature type="domain" description="HTH lysR-type" evidence="5">
    <location>
        <begin position="1"/>
        <end position="58"/>
    </location>
</feature>
<keyword evidence="4" id="KW-0804">Transcription</keyword>
<dbReference type="PROSITE" id="PS50931">
    <property type="entry name" value="HTH_LYSR"/>
    <property type="match status" value="1"/>
</dbReference>
<sequence length="305" mass="34234">MDVGQLRYFSKIVEHRSFTKAAEDCLVSQPALSQQIGKLERELGQPLFERQGRTIRLTPAGQLLHNKAEQILFLVEDAKRRITDDGETGQICIGAVPTVAPYMLPIVLRKVGDQFPKASMVVSEDSSEVLMKRVSNGEVDLGFLTMPAKSKYLKVEPLFEEPLYLAVPANHRLAEIPEVRIEDFNEEPFVFLGDTHCLTDSIESFCNGKSFQPIGTTRIEQLITVQNLVAMGHGLSFVPAMATRQNVDGRVVYRKIKGEQPTRTVAVCWNPYRFQGQLQKNFIESVREFCEGYDFASSFEEVAAG</sequence>
<organism evidence="6 7">
    <name type="scientific">Mariniblastus fucicola</name>
    <dbReference type="NCBI Taxonomy" id="980251"/>
    <lineage>
        <taxon>Bacteria</taxon>
        <taxon>Pseudomonadati</taxon>
        <taxon>Planctomycetota</taxon>
        <taxon>Planctomycetia</taxon>
        <taxon>Pirellulales</taxon>
        <taxon>Pirellulaceae</taxon>
        <taxon>Mariniblastus</taxon>
    </lineage>
</organism>
<dbReference type="PRINTS" id="PR00039">
    <property type="entry name" value="HTHLYSR"/>
</dbReference>
<dbReference type="PANTHER" id="PTHR30346:SF0">
    <property type="entry name" value="HCA OPERON TRANSCRIPTIONAL ACTIVATOR HCAR"/>
    <property type="match status" value="1"/>
</dbReference>
<accession>A0A5B9PIN3</accession>
<dbReference type="Gene3D" id="3.40.190.10">
    <property type="entry name" value="Periplasmic binding protein-like II"/>
    <property type="match status" value="2"/>
</dbReference>
<evidence type="ECO:0000259" key="5">
    <source>
        <dbReference type="PROSITE" id="PS50931"/>
    </source>
</evidence>
<dbReference type="RefSeq" id="WP_075084135.1">
    <property type="nucleotide sequence ID" value="NZ_CP042912.1"/>
</dbReference>
<dbReference type="EMBL" id="CP042912">
    <property type="protein sequence ID" value="QEG24546.1"/>
    <property type="molecule type" value="Genomic_DNA"/>
</dbReference>
<evidence type="ECO:0000256" key="2">
    <source>
        <dbReference type="ARBA" id="ARBA00023015"/>
    </source>
</evidence>
<protein>
    <submittedName>
        <fullName evidence="6">Hydrogen peroxide-inducible genes activator</fullName>
    </submittedName>
</protein>
<name>A0A5B9PIN3_9BACT</name>